<feature type="chain" id="PRO_5035766365" evidence="1">
    <location>
        <begin position="22"/>
        <end position="149"/>
    </location>
</feature>
<proteinExistence type="predicted"/>
<dbReference type="AlphaFoldDB" id="A0A8S0S8S4"/>
<organism evidence="2 3">
    <name type="scientific">Olea europaea subsp. europaea</name>
    <dbReference type="NCBI Taxonomy" id="158383"/>
    <lineage>
        <taxon>Eukaryota</taxon>
        <taxon>Viridiplantae</taxon>
        <taxon>Streptophyta</taxon>
        <taxon>Embryophyta</taxon>
        <taxon>Tracheophyta</taxon>
        <taxon>Spermatophyta</taxon>
        <taxon>Magnoliopsida</taxon>
        <taxon>eudicotyledons</taxon>
        <taxon>Gunneridae</taxon>
        <taxon>Pentapetalae</taxon>
        <taxon>asterids</taxon>
        <taxon>lamiids</taxon>
        <taxon>Lamiales</taxon>
        <taxon>Oleaceae</taxon>
        <taxon>Oleeae</taxon>
        <taxon>Olea</taxon>
    </lineage>
</organism>
<sequence>MATVSLGVLLVFKVATFLGKSDESWMEKCGKDNDGCGAKVALTDPISRGFVLGATALAFVRRSGIFHQLFNAFSEEFNSLVTFQGWRSSLLSTLVRTKIDMIGAACESAEKIIVDTRKAYFGWGQQFFILWSRFKHKKYKKKKICFGVL</sequence>
<comment type="caution">
    <text evidence="2">The sequence shown here is derived from an EMBL/GenBank/DDBJ whole genome shotgun (WGS) entry which is preliminary data.</text>
</comment>
<keyword evidence="1" id="KW-0732">Signal</keyword>
<feature type="signal peptide" evidence="1">
    <location>
        <begin position="1"/>
        <end position="21"/>
    </location>
</feature>
<evidence type="ECO:0000313" key="2">
    <source>
        <dbReference type="EMBL" id="CAA2987855.1"/>
    </source>
</evidence>
<accession>A0A8S0S8S4</accession>
<gene>
    <name evidence="2" type="ORF">OLEA9_A047944</name>
</gene>
<reference evidence="2 3" key="1">
    <citation type="submission" date="2019-12" db="EMBL/GenBank/DDBJ databases">
        <authorList>
            <person name="Alioto T."/>
            <person name="Alioto T."/>
            <person name="Gomez Garrido J."/>
        </authorList>
    </citation>
    <scope>NUCLEOTIDE SEQUENCE [LARGE SCALE GENOMIC DNA]</scope>
</reference>
<dbReference type="Proteomes" id="UP000594638">
    <property type="component" value="Unassembled WGS sequence"/>
</dbReference>
<keyword evidence="3" id="KW-1185">Reference proteome</keyword>
<evidence type="ECO:0000313" key="3">
    <source>
        <dbReference type="Proteomes" id="UP000594638"/>
    </source>
</evidence>
<dbReference type="EMBL" id="CACTIH010003953">
    <property type="protein sequence ID" value="CAA2987855.1"/>
    <property type="molecule type" value="Genomic_DNA"/>
</dbReference>
<protein>
    <submittedName>
        <fullName evidence="2">Uncharacterized protein</fullName>
    </submittedName>
</protein>
<dbReference type="Gramene" id="OE9A047944T1">
    <property type="protein sequence ID" value="OE9A047944C1"/>
    <property type="gene ID" value="OE9A047944"/>
</dbReference>
<dbReference type="OrthoDB" id="542418at2759"/>
<name>A0A8S0S8S4_OLEEU</name>
<evidence type="ECO:0000256" key="1">
    <source>
        <dbReference type="SAM" id="SignalP"/>
    </source>
</evidence>